<dbReference type="InterPro" id="IPR000531">
    <property type="entry name" value="Beta-barrel_TonB"/>
</dbReference>
<dbReference type="PANTHER" id="PTHR47234:SF1">
    <property type="entry name" value="TONB-DEPENDENT RECEPTOR"/>
    <property type="match status" value="1"/>
</dbReference>
<organism evidence="6 7">
    <name type="scientific">Steroidobacter flavus</name>
    <dbReference type="NCBI Taxonomy" id="1842136"/>
    <lineage>
        <taxon>Bacteria</taxon>
        <taxon>Pseudomonadati</taxon>
        <taxon>Pseudomonadota</taxon>
        <taxon>Gammaproteobacteria</taxon>
        <taxon>Steroidobacterales</taxon>
        <taxon>Steroidobacteraceae</taxon>
        <taxon>Steroidobacter</taxon>
    </lineage>
</organism>
<protein>
    <submittedName>
        <fullName evidence="6">TonB-dependent receptor domain-containing protein</fullName>
    </submittedName>
</protein>
<evidence type="ECO:0000313" key="6">
    <source>
        <dbReference type="EMBL" id="MFC4307863.1"/>
    </source>
</evidence>
<dbReference type="Gene3D" id="3.55.50.30">
    <property type="match status" value="1"/>
</dbReference>
<reference evidence="7" key="1">
    <citation type="journal article" date="2019" name="Int. J. Syst. Evol. Microbiol.">
        <title>The Global Catalogue of Microorganisms (GCM) 10K type strain sequencing project: providing services to taxonomists for standard genome sequencing and annotation.</title>
        <authorList>
            <consortium name="The Broad Institute Genomics Platform"/>
            <consortium name="The Broad Institute Genome Sequencing Center for Infectious Disease"/>
            <person name="Wu L."/>
            <person name="Ma J."/>
        </authorList>
    </citation>
    <scope>NUCLEOTIDE SEQUENCE [LARGE SCALE GENOMIC DNA]</scope>
    <source>
        <strain evidence="7">CGMCC 1.10759</strain>
    </source>
</reference>
<feature type="region of interest" description="Disordered" evidence="4">
    <location>
        <begin position="106"/>
        <end position="133"/>
    </location>
</feature>
<dbReference type="Gene3D" id="2.170.130.10">
    <property type="entry name" value="TonB-dependent receptor, plug domain"/>
    <property type="match status" value="1"/>
</dbReference>
<dbReference type="Gene3D" id="2.40.170.20">
    <property type="entry name" value="TonB-dependent receptor, beta-barrel domain"/>
    <property type="match status" value="1"/>
</dbReference>
<evidence type="ECO:0000256" key="3">
    <source>
        <dbReference type="ARBA" id="ARBA00023237"/>
    </source>
</evidence>
<dbReference type="Pfam" id="PF00593">
    <property type="entry name" value="TonB_dep_Rec_b-barrel"/>
    <property type="match status" value="1"/>
</dbReference>
<proteinExistence type="predicted"/>
<name>A0ABV8SLS7_9GAMM</name>
<keyword evidence="2" id="KW-0472">Membrane</keyword>
<dbReference type="RefSeq" id="WP_380594492.1">
    <property type="nucleotide sequence ID" value="NZ_JBHSDU010000001.1"/>
</dbReference>
<evidence type="ECO:0000313" key="7">
    <source>
        <dbReference type="Proteomes" id="UP001595904"/>
    </source>
</evidence>
<feature type="compositionally biased region" description="Pro residues" evidence="4">
    <location>
        <begin position="120"/>
        <end position="132"/>
    </location>
</feature>
<dbReference type="Proteomes" id="UP001595904">
    <property type="component" value="Unassembled WGS sequence"/>
</dbReference>
<gene>
    <name evidence="6" type="ORF">ACFPN2_02110</name>
</gene>
<sequence length="895" mass="98363">MQNSSGSRFALILVRYLFFWAVGIALVTGTSLAASTTDVEHDLNIPRTSLNAALTEFTRQTGWPTESAVALPDSTWVGPLKGTYTAAAALAQLLAGSGFEFKQKEQSFSLSPQTARPAAPKKPPPRPSPPAPLQSDEVIVLARRRLQAQEPNPSRDIAFGEQDIEWQSPSQIGNMLSNSSQQPFAMNRRANGAQFAELRGLGIDATSVTINGRRAPPTIGETTGSFDLGLVPVTAVAGMKIALEPTELQIGPPAGGGNVDIELKKLPHPIVELQYGDADGGSEERRLGMGTGIETERFTGSIVWEHFDRDPLYGDARDRWRNQDFRRFGGRDYRVSSDRASLNSYYTAMPEIDQNSLVALAELELTERTSLFGELLFTDRDVMQQFSPPVVSQMLPATNPFNPSGRPIPIDTFFSQEPARQRGTQSEWWRGVAGFKSQWQSWHLELAAVGTRDDVLVISSHDLNQQRLSEALAESDPGRALNVLDPAFPGNREVLDHLRAPPSDIHFQSKTSTVTATARGTFDIGERDISASIGGEWEQSDILVGAWLPMRRTVQSGFAQFEVPLTQQTTLNLGSRLDRVSDVGLLWSPQLAFEWRPSESLTAYASAGSSERAASPVDLFQPISIVPTSAFDPVRQQANKVDVVMGGNPDLEPVSSRTFAMGLLWEPDAPLLKKLGAKYWRIHLDDRITFPAISYLLSNEGLYQDRIVRDASGTLQLIDMRRINGGPLDTSGVDLETLLSFDSKLGKITSKLDITFVDKYSSNEMRGLPRVERAGIANSYGTIPRWRVIGSLAVERAFGTVVTTVRHMPAYQDAYVVPNGRTIESQTLLDLTIVLDLGQVVAGFAPLKHWKATFGVENLLDDPPPFADVGMSSGFDPSQGDLRQRYVFFKLSREF</sequence>
<evidence type="ECO:0000259" key="5">
    <source>
        <dbReference type="Pfam" id="PF00593"/>
    </source>
</evidence>
<comment type="subcellular location">
    <subcellularLocation>
        <location evidence="1">Cell outer membrane</location>
    </subcellularLocation>
</comment>
<dbReference type="InterPro" id="IPR037066">
    <property type="entry name" value="Plug_dom_sf"/>
</dbReference>
<comment type="caution">
    <text evidence="6">The sequence shown here is derived from an EMBL/GenBank/DDBJ whole genome shotgun (WGS) entry which is preliminary data.</text>
</comment>
<keyword evidence="3" id="KW-0998">Cell outer membrane</keyword>
<evidence type="ECO:0000256" key="2">
    <source>
        <dbReference type="ARBA" id="ARBA00023136"/>
    </source>
</evidence>
<keyword evidence="6" id="KW-0675">Receptor</keyword>
<dbReference type="PANTHER" id="PTHR47234">
    <property type="match status" value="1"/>
</dbReference>
<evidence type="ECO:0000256" key="1">
    <source>
        <dbReference type="ARBA" id="ARBA00004442"/>
    </source>
</evidence>
<evidence type="ECO:0000256" key="4">
    <source>
        <dbReference type="SAM" id="MobiDB-lite"/>
    </source>
</evidence>
<dbReference type="InterPro" id="IPR036942">
    <property type="entry name" value="Beta-barrel_TonB_sf"/>
</dbReference>
<feature type="domain" description="TonB-dependent receptor-like beta-barrel" evidence="5">
    <location>
        <begin position="483"/>
        <end position="859"/>
    </location>
</feature>
<dbReference type="EMBL" id="JBHSDU010000001">
    <property type="protein sequence ID" value="MFC4307863.1"/>
    <property type="molecule type" value="Genomic_DNA"/>
</dbReference>
<accession>A0ABV8SLS7</accession>
<dbReference type="SUPFAM" id="SSF56935">
    <property type="entry name" value="Porins"/>
    <property type="match status" value="1"/>
</dbReference>
<keyword evidence="7" id="KW-1185">Reference proteome</keyword>